<evidence type="ECO:0000256" key="1">
    <source>
        <dbReference type="ARBA" id="ARBA00009375"/>
    </source>
</evidence>
<comment type="caution">
    <text evidence="4">Lacks conserved residue(s) required for the propagation of feature annotation.</text>
</comment>
<comment type="similarity">
    <text evidence="1 4 7">Belongs to the tRNA pseudouridine synthase TruA family.</text>
</comment>
<organism evidence="9 10">
    <name type="scientific">Petrocella atlantisensis</name>
    <dbReference type="NCBI Taxonomy" id="2173034"/>
    <lineage>
        <taxon>Bacteria</taxon>
        <taxon>Bacillati</taxon>
        <taxon>Bacillota</taxon>
        <taxon>Clostridia</taxon>
        <taxon>Lachnospirales</taxon>
        <taxon>Vallitaleaceae</taxon>
        <taxon>Petrocella</taxon>
    </lineage>
</organism>
<evidence type="ECO:0000256" key="3">
    <source>
        <dbReference type="ARBA" id="ARBA00023235"/>
    </source>
</evidence>
<accession>A0A3P7NYT2</accession>
<proteinExistence type="inferred from homology"/>
<dbReference type="GO" id="GO:0003723">
    <property type="term" value="F:RNA binding"/>
    <property type="evidence" value="ECO:0007669"/>
    <property type="project" value="InterPro"/>
</dbReference>
<dbReference type="Pfam" id="PF01416">
    <property type="entry name" value="PseudoU_synth_1"/>
    <property type="match status" value="1"/>
</dbReference>
<feature type="active site" description="Nucleophile" evidence="4 5">
    <location>
        <position position="54"/>
    </location>
</feature>
<evidence type="ECO:0000256" key="5">
    <source>
        <dbReference type="PIRSR" id="PIRSR001430-1"/>
    </source>
</evidence>
<evidence type="ECO:0000256" key="4">
    <source>
        <dbReference type="HAMAP-Rule" id="MF_00171"/>
    </source>
</evidence>
<dbReference type="AlphaFoldDB" id="A0A3P7NYT2"/>
<dbReference type="PANTHER" id="PTHR11142">
    <property type="entry name" value="PSEUDOURIDYLATE SYNTHASE"/>
    <property type="match status" value="1"/>
</dbReference>
<dbReference type="PIRSF" id="PIRSF001430">
    <property type="entry name" value="tRNA_psdUrid_synth"/>
    <property type="match status" value="1"/>
</dbReference>
<protein>
    <recommendedName>
        <fullName evidence="4">tRNA pseudouridine synthase A</fullName>
        <ecNumber evidence="4">5.4.99.12</ecNumber>
    </recommendedName>
    <alternativeName>
        <fullName evidence="4">tRNA pseudouridine(38-40) synthase</fullName>
    </alternativeName>
    <alternativeName>
        <fullName evidence="4">tRNA pseudouridylate synthase I</fullName>
    </alternativeName>
    <alternativeName>
        <fullName evidence="4">tRNA-uridine isomerase I</fullName>
    </alternativeName>
</protein>
<comment type="catalytic activity">
    <reaction evidence="4 7">
        <text>uridine(38/39/40) in tRNA = pseudouridine(38/39/40) in tRNA</text>
        <dbReference type="Rhea" id="RHEA:22376"/>
        <dbReference type="Rhea" id="RHEA-COMP:10085"/>
        <dbReference type="Rhea" id="RHEA-COMP:10087"/>
        <dbReference type="ChEBI" id="CHEBI:65314"/>
        <dbReference type="ChEBI" id="CHEBI:65315"/>
        <dbReference type="EC" id="5.4.99.12"/>
    </reaction>
</comment>
<keyword evidence="10" id="KW-1185">Reference proteome</keyword>
<dbReference type="Gene3D" id="3.30.70.580">
    <property type="entry name" value="Pseudouridine synthase I, catalytic domain, N-terminal subdomain"/>
    <property type="match status" value="1"/>
</dbReference>
<dbReference type="SUPFAM" id="SSF55120">
    <property type="entry name" value="Pseudouridine synthase"/>
    <property type="match status" value="1"/>
</dbReference>
<dbReference type="Gene3D" id="3.30.70.660">
    <property type="entry name" value="Pseudouridine synthase I, catalytic domain, C-terminal subdomain"/>
    <property type="match status" value="1"/>
</dbReference>
<name>A0A3P7NYT2_9FIRM</name>
<dbReference type="EMBL" id="LR130778">
    <property type="protein sequence ID" value="VDN48135.1"/>
    <property type="molecule type" value="Genomic_DNA"/>
</dbReference>
<dbReference type="InterPro" id="IPR020103">
    <property type="entry name" value="PsdUridine_synth_cat_dom_sf"/>
</dbReference>
<dbReference type="OrthoDB" id="9811823at2"/>
<feature type="binding site" evidence="4 6">
    <location>
        <position position="113"/>
    </location>
    <ligand>
        <name>substrate</name>
    </ligand>
</feature>
<dbReference type="PANTHER" id="PTHR11142:SF22">
    <property type="entry name" value="TRNA PSEUDOURIDINE SYNTHASE A 2"/>
    <property type="match status" value="1"/>
</dbReference>
<evidence type="ECO:0000313" key="10">
    <source>
        <dbReference type="Proteomes" id="UP000279029"/>
    </source>
</evidence>
<evidence type="ECO:0000313" key="9">
    <source>
        <dbReference type="EMBL" id="VDN48135.1"/>
    </source>
</evidence>
<comment type="function">
    <text evidence="4">Formation of pseudouridine at positions 38, 39 and 40 in the anticodon stem and loop of transfer RNAs.</text>
</comment>
<dbReference type="EC" id="5.4.99.12" evidence="4"/>
<keyword evidence="2 4" id="KW-0819">tRNA processing</keyword>
<evidence type="ECO:0000259" key="8">
    <source>
        <dbReference type="Pfam" id="PF01416"/>
    </source>
</evidence>
<dbReference type="Proteomes" id="UP000279029">
    <property type="component" value="Chromosome"/>
</dbReference>
<dbReference type="HAMAP" id="MF_00171">
    <property type="entry name" value="TruA"/>
    <property type="match status" value="1"/>
</dbReference>
<evidence type="ECO:0000256" key="2">
    <source>
        <dbReference type="ARBA" id="ARBA00022694"/>
    </source>
</evidence>
<feature type="domain" description="Pseudouridine synthase I TruA alpha/beta" evidence="8">
    <location>
        <begin position="149"/>
        <end position="249"/>
    </location>
</feature>
<dbReference type="InterPro" id="IPR020094">
    <property type="entry name" value="TruA/RsuA/RluB/E/F_N"/>
</dbReference>
<dbReference type="RefSeq" id="WP_125137316.1">
    <property type="nucleotide sequence ID" value="NZ_LR130778.1"/>
</dbReference>
<dbReference type="GO" id="GO:0160147">
    <property type="term" value="F:tRNA pseudouridine(38-40) synthase activity"/>
    <property type="evidence" value="ECO:0007669"/>
    <property type="project" value="UniProtKB-EC"/>
</dbReference>
<keyword evidence="3 4" id="KW-0413">Isomerase</keyword>
<evidence type="ECO:0000256" key="6">
    <source>
        <dbReference type="PIRSR" id="PIRSR001430-2"/>
    </source>
</evidence>
<comment type="subunit">
    <text evidence="4">Homodimer.</text>
</comment>
<gene>
    <name evidence="4 9" type="primary">truA</name>
    <name evidence="9" type="ORF">PATL70BA_2243</name>
</gene>
<dbReference type="KEGG" id="cbar:PATL70BA_2243"/>
<reference evidence="9 10" key="1">
    <citation type="submission" date="2018-09" db="EMBL/GenBank/DDBJ databases">
        <authorList>
            <person name="Postec A."/>
        </authorList>
    </citation>
    <scope>NUCLEOTIDE SEQUENCE [LARGE SCALE GENOMIC DNA]</scope>
    <source>
        <strain evidence="9">70B-A</strain>
    </source>
</reference>
<dbReference type="InterPro" id="IPR020095">
    <property type="entry name" value="PsdUridine_synth_TruA_C"/>
</dbReference>
<sequence length="249" mass="28867">MQNYKMIIAYDGRRYKGYRKTKTNSQQSIQGKLETILYKLYEKDVEVISAVNTDAGVCAQYQVINFHGPDARLDEKGIFEYFETYLPDDIITLSVEKADDRFHSRYLATQITYTYRLWKQNAPRRPLFERQLVNVMEKPLDVTLMREGAKVFQGSHDFAAYATKSKSGSTTREIMSMDIEETDLEIIITMTANGYLLNMERYIVGTLIQIGLLERKVDSIHRGFKTRDNKDVGHKAMAHALCLTKVRYE</sequence>
<dbReference type="InterPro" id="IPR001406">
    <property type="entry name" value="PsdUridine_synth_TruA"/>
</dbReference>
<dbReference type="GO" id="GO:0031119">
    <property type="term" value="P:tRNA pseudouridine synthesis"/>
    <property type="evidence" value="ECO:0007669"/>
    <property type="project" value="UniProtKB-UniRule"/>
</dbReference>
<dbReference type="InterPro" id="IPR020097">
    <property type="entry name" value="PsdUridine_synth_TruA_a/b_dom"/>
</dbReference>
<evidence type="ECO:0000256" key="7">
    <source>
        <dbReference type="RuleBase" id="RU003792"/>
    </source>
</evidence>